<gene>
    <name evidence="1" type="ORF">GCM10011608_33860</name>
</gene>
<dbReference type="Proteomes" id="UP000608890">
    <property type="component" value="Unassembled WGS sequence"/>
</dbReference>
<reference evidence="1" key="1">
    <citation type="journal article" date="2014" name="Int. J. Syst. Evol. Microbiol.">
        <title>Complete genome sequence of Corynebacterium casei LMG S-19264T (=DSM 44701T), isolated from a smear-ripened cheese.</title>
        <authorList>
            <consortium name="US DOE Joint Genome Institute (JGI-PGF)"/>
            <person name="Walter F."/>
            <person name="Albersmeier A."/>
            <person name="Kalinowski J."/>
            <person name="Ruckert C."/>
        </authorList>
    </citation>
    <scope>NUCLEOTIDE SEQUENCE</scope>
    <source>
        <strain evidence="1">CGMCC 4.7312</strain>
    </source>
</reference>
<keyword evidence="2" id="KW-1185">Reference proteome</keyword>
<proteinExistence type="predicted"/>
<organism evidence="1 2">
    <name type="scientific">Micromonospora sonchi</name>
    <dbReference type="NCBI Taxonomy" id="1763543"/>
    <lineage>
        <taxon>Bacteria</taxon>
        <taxon>Bacillati</taxon>
        <taxon>Actinomycetota</taxon>
        <taxon>Actinomycetes</taxon>
        <taxon>Micromonosporales</taxon>
        <taxon>Micromonosporaceae</taxon>
        <taxon>Micromonospora</taxon>
    </lineage>
</organism>
<protein>
    <submittedName>
        <fullName evidence="1">Uncharacterized protein</fullName>
    </submittedName>
</protein>
<dbReference type="EMBL" id="BMNB01000014">
    <property type="protein sequence ID" value="GGM46326.1"/>
    <property type="molecule type" value="Genomic_DNA"/>
</dbReference>
<accession>A0A917U1P7</accession>
<evidence type="ECO:0000313" key="1">
    <source>
        <dbReference type="EMBL" id="GGM46326.1"/>
    </source>
</evidence>
<name>A0A917U1P7_9ACTN</name>
<dbReference type="AlphaFoldDB" id="A0A917U1P7"/>
<comment type="caution">
    <text evidence="1">The sequence shown here is derived from an EMBL/GenBank/DDBJ whole genome shotgun (WGS) entry which is preliminary data.</text>
</comment>
<reference evidence="1" key="2">
    <citation type="submission" date="2020-09" db="EMBL/GenBank/DDBJ databases">
        <authorList>
            <person name="Sun Q."/>
            <person name="Zhou Y."/>
        </authorList>
    </citation>
    <scope>NUCLEOTIDE SEQUENCE</scope>
    <source>
        <strain evidence="1">CGMCC 4.7312</strain>
    </source>
</reference>
<evidence type="ECO:0000313" key="2">
    <source>
        <dbReference type="Proteomes" id="UP000608890"/>
    </source>
</evidence>
<sequence length="183" mass="18643">MGTTVTLAAWTDGEYGTASFTASTFGTESQTVSSSWASHTPAGSAATLAFNATAMSPTVSYYAWIDIRTTSTTSVDGAVELTGSSNNSGALVPALEYRAVRTPSTSTTCAATAFAGSPTWIVGPSYLAVTSVPGSPVSSAITAPSGTTPELRFCFEVRIQSGASNSYQGASAIVTWQFTATST</sequence>